<dbReference type="GO" id="GO:0071949">
    <property type="term" value="F:FAD binding"/>
    <property type="evidence" value="ECO:0007669"/>
    <property type="project" value="InterPro"/>
</dbReference>
<dbReference type="OrthoDB" id="9782160at2"/>
<dbReference type="InterPro" id="IPR027545">
    <property type="entry name" value="Kynurenine_monooxygenase"/>
</dbReference>
<dbReference type="GO" id="GO:0043420">
    <property type="term" value="P:anthranilate metabolic process"/>
    <property type="evidence" value="ECO:0007669"/>
    <property type="project" value="UniProtKB-UniRule"/>
</dbReference>
<keyword evidence="6 9" id="KW-0560">Oxidoreductase</keyword>
<dbReference type="Pfam" id="PF01494">
    <property type="entry name" value="FAD_binding_3"/>
    <property type="match status" value="1"/>
</dbReference>
<evidence type="ECO:0000256" key="4">
    <source>
        <dbReference type="ARBA" id="ARBA00022827"/>
    </source>
</evidence>
<keyword evidence="2 9" id="KW-0285">Flavoprotein</keyword>
<dbReference type="FunFam" id="3.50.50.60:FF:000185">
    <property type="entry name" value="Kynurenine 3-monooxygenase"/>
    <property type="match status" value="1"/>
</dbReference>
<comment type="function">
    <text evidence="9">Catalyzes the hydroxylation of L-kynurenine (L-Kyn) to form 3-hydroxy-L-kynurenine (L-3OHKyn). Required for synthesis of quinolinic acid.</text>
</comment>
<comment type="similarity">
    <text evidence="9">Belongs to the aromatic-ring hydroxylase family. KMO subfamily.</text>
</comment>
<accession>A0A222G6E4</accession>
<evidence type="ECO:0000259" key="10">
    <source>
        <dbReference type="Pfam" id="PF01494"/>
    </source>
</evidence>
<dbReference type="AlphaFoldDB" id="A0A222G6E4"/>
<dbReference type="EC" id="1.14.13.9" evidence="9"/>
<dbReference type="RefSeq" id="WP_081149279.1">
    <property type="nucleotide sequence ID" value="NZ_CP020465.1"/>
</dbReference>
<comment type="catalytic activity">
    <reaction evidence="8 9">
        <text>L-kynurenine + NADPH + O2 + H(+) = 3-hydroxy-L-kynurenine + NADP(+) + H2O</text>
        <dbReference type="Rhea" id="RHEA:20545"/>
        <dbReference type="ChEBI" id="CHEBI:15377"/>
        <dbReference type="ChEBI" id="CHEBI:15378"/>
        <dbReference type="ChEBI" id="CHEBI:15379"/>
        <dbReference type="ChEBI" id="CHEBI:57783"/>
        <dbReference type="ChEBI" id="CHEBI:57959"/>
        <dbReference type="ChEBI" id="CHEBI:58125"/>
        <dbReference type="ChEBI" id="CHEBI:58349"/>
        <dbReference type="EC" id="1.14.13.9"/>
    </reaction>
</comment>
<keyword evidence="5 9" id="KW-0521">NADP</keyword>
<organism evidence="11 12">
    <name type="scientific">Cognaticolwellia beringensis</name>
    <dbReference type="NCBI Taxonomy" id="1967665"/>
    <lineage>
        <taxon>Bacteria</taxon>
        <taxon>Pseudomonadati</taxon>
        <taxon>Pseudomonadota</taxon>
        <taxon>Gammaproteobacteria</taxon>
        <taxon>Alteromonadales</taxon>
        <taxon>Colwelliaceae</taxon>
        <taxon>Cognaticolwellia</taxon>
    </lineage>
</organism>
<dbReference type="EMBL" id="CP020465">
    <property type="protein sequence ID" value="ASP46924.1"/>
    <property type="molecule type" value="Genomic_DNA"/>
</dbReference>
<dbReference type="Proteomes" id="UP000202259">
    <property type="component" value="Chromosome"/>
</dbReference>
<dbReference type="PRINTS" id="PR00420">
    <property type="entry name" value="RNGMNOXGNASE"/>
</dbReference>
<keyword evidence="3 9" id="KW-0662">Pyridine nucleotide biosynthesis</keyword>
<dbReference type="GO" id="GO:0009435">
    <property type="term" value="P:NAD+ biosynthetic process"/>
    <property type="evidence" value="ECO:0007669"/>
    <property type="project" value="UniProtKB-UniPathway"/>
</dbReference>
<evidence type="ECO:0000256" key="8">
    <source>
        <dbReference type="ARBA" id="ARBA00047818"/>
    </source>
</evidence>
<evidence type="ECO:0000256" key="6">
    <source>
        <dbReference type="ARBA" id="ARBA00023002"/>
    </source>
</evidence>
<dbReference type="GO" id="GO:0006569">
    <property type="term" value="P:L-tryptophan catabolic process"/>
    <property type="evidence" value="ECO:0007669"/>
    <property type="project" value="UniProtKB-UniRule"/>
</dbReference>
<dbReference type="PANTHER" id="PTHR46028:SF2">
    <property type="entry name" value="KYNURENINE 3-MONOOXYGENASE"/>
    <property type="match status" value="1"/>
</dbReference>
<evidence type="ECO:0000256" key="1">
    <source>
        <dbReference type="ARBA" id="ARBA00001974"/>
    </source>
</evidence>
<keyword evidence="4 9" id="KW-0274">FAD</keyword>
<keyword evidence="12" id="KW-1185">Reference proteome</keyword>
<dbReference type="GO" id="GO:0019805">
    <property type="term" value="P:quinolinate biosynthetic process"/>
    <property type="evidence" value="ECO:0007669"/>
    <property type="project" value="UniProtKB-UniRule"/>
</dbReference>
<evidence type="ECO:0000313" key="12">
    <source>
        <dbReference type="Proteomes" id="UP000202259"/>
    </source>
</evidence>
<reference evidence="11 12" key="1">
    <citation type="submission" date="2017-08" db="EMBL/GenBank/DDBJ databases">
        <title>Complete genome of Colwellia sp. NB097-1, a psychrophile bacterium ioslated from Bering Sea.</title>
        <authorList>
            <person name="Chen X."/>
        </authorList>
    </citation>
    <scope>NUCLEOTIDE SEQUENCE [LARGE SCALE GENOMIC DNA]</scope>
    <source>
        <strain evidence="11 12">NB097-1</strain>
    </source>
</reference>
<dbReference type="KEGG" id="cber:B5D82_03495"/>
<evidence type="ECO:0000256" key="3">
    <source>
        <dbReference type="ARBA" id="ARBA00022642"/>
    </source>
</evidence>
<dbReference type="SUPFAM" id="SSF51905">
    <property type="entry name" value="FAD/NAD(P)-binding domain"/>
    <property type="match status" value="1"/>
</dbReference>
<dbReference type="InterPro" id="IPR036188">
    <property type="entry name" value="FAD/NAD-bd_sf"/>
</dbReference>
<dbReference type="PANTHER" id="PTHR46028">
    <property type="entry name" value="KYNURENINE 3-MONOOXYGENASE"/>
    <property type="match status" value="1"/>
</dbReference>
<proteinExistence type="inferred from homology"/>
<dbReference type="GO" id="GO:0004502">
    <property type="term" value="F:kynurenine 3-monooxygenase activity"/>
    <property type="evidence" value="ECO:0007669"/>
    <property type="project" value="UniProtKB-UniRule"/>
</dbReference>
<dbReference type="HAMAP" id="MF_01971">
    <property type="entry name" value="Kynurenine_monooxygenase"/>
    <property type="match status" value="1"/>
</dbReference>
<dbReference type="UniPathway" id="UPA00253">
    <property type="reaction ID" value="UER00328"/>
</dbReference>
<evidence type="ECO:0000256" key="2">
    <source>
        <dbReference type="ARBA" id="ARBA00022630"/>
    </source>
</evidence>
<comment type="cofactor">
    <cofactor evidence="1 9">
        <name>FAD</name>
        <dbReference type="ChEBI" id="CHEBI:57692"/>
    </cofactor>
</comment>
<evidence type="ECO:0000256" key="5">
    <source>
        <dbReference type="ARBA" id="ARBA00022857"/>
    </source>
</evidence>
<protein>
    <recommendedName>
        <fullName evidence="9">Kynurenine 3-monooxygenase</fullName>
        <ecNumber evidence="9">1.14.13.9</ecNumber>
    </recommendedName>
    <alternativeName>
        <fullName evidence="9">Kynurenine 3-hydroxylase</fullName>
    </alternativeName>
</protein>
<evidence type="ECO:0000256" key="9">
    <source>
        <dbReference type="HAMAP-Rule" id="MF_01971"/>
    </source>
</evidence>
<feature type="domain" description="FAD-binding" evidence="10">
    <location>
        <begin position="7"/>
        <end position="354"/>
    </location>
</feature>
<evidence type="ECO:0000313" key="11">
    <source>
        <dbReference type="EMBL" id="ASP46924.1"/>
    </source>
</evidence>
<dbReference type="Gene3D" id="3.50.50.60">
    <property type="entry name" value="FAD/NAD(P)-binding domain"/>
    <property type="match status" value="1"/>
</dbReference>
<sequence length="468" mass="52569">MSTSEKITIAGAGPVGTLLAVMLARQGHPVKLLESRPDSRSHNIYQGKSINIALSDRGWLALKSVGIEAEVKQHAIAMKKRVMHAIDGTITEQAYGQEGQAIWSVSRSGINEQLLELAEQETLIDIKFEHRLIDVDFSNASASFSHEHNVEKVSADILFGADGAYSKVRRLAQETPRFSYSQSYMPQSYIELHIPANKDGTFKMAKDALHIWPRKTFMLIALPNPDGSFTCTLFLDYQGEVSFSSLTTRTDVTQFFEANFADAMPLLENPIDEFLDKTANPLFLLKVDPWVINEKVALIGDAAHAMVPFYGQGMNCGFEDCRILDELITEHQQDWSKIFPAYQAARKINADAITELAQRNFVEMSELSGQATFLLQKKIEAEFHQRHPNLWTPLYAMVTFSPLLPYSKALAIGDIQQEIMQKIMQIPDIEHCWQTSFVYEKLQQLAQAAFSTDKNLTTKTNLGEQGND</sequence>
<dbReference type="InterPro" id="IPR002938">
    <property type="entry name" value="FAD-bd"/>
</dbReference>
<evidence type="ECO:0000256" key="7">
    <source>
        <dbReference type="ARBA" id="ARBA00023033"/>
    </source>
</evidence>
<dbReference type="GO" id="GO:0070189">
    <property type="term" value="P:kynurenine metabolic process"/>
    <property type="evidence" value="ECO:0007669"/>
    <property type="project" value="TreeGrafter"/>
</dbReference>
<keyword evidence="7 9" id="KW-0503">Monooxygenase</keyword>
<name>A0A222G6E4_9GAMM</name>
<gene>
    <name evidence="9" type="primary">kmo</name>
    <name evidence="11" type="ORF">B5D82_03495</name>
</gene>
<comment type="pathway">
    <text evidence="9">Cofactor biosynthesis; NAD(+) biosynthesis; quinolinate from L-kynurenine: step 1/3.</text>
</comment>